<dbReference type="SUPFAM" id="SSF53098">
    <property type="entry name" value="Ribonuclease H-like"/>
    <property type="match status" value="1"/>
</dbReference>
<dbReference type="PANTHER" id="PTHR46169:SF15">
    <property type="entry name" value="INNER CENTROMERE PROTEIN A-LIKE ISOFORM X1-RELATED"/>
    <property type="match status" value="1"/>
</dbReference>
<proteinExistence type="predicted"/>
<dbReference type="STRING" id="1165861.A0A0L0UKM6"/>
<dbReference type="InterPro" id="IPR052717">
    <property type="entry name" value="Vacuolar_transposase_reg"/>
</dbReference>
<dbReference type="GO" id="GO:0005634">
    <property type="term" value="C:nucleus"/>
    <property type="evidence" value="ECO:0007669"/>
    <property type="project" value="TreeGrafter"/>
</dbReference>
<sequence>ESFIKQLENHSGAMYLGLDAWQSPNGYDVLGTVIYRLVKGDTGRYELEAIPLDFVRLKESHTGVYLADTVRVIVEKFGLQNKICGIVTDNASNNETMIEEIKRFKWPRFKGQTHWIRCFAHILNLIAQVIMRPFGSHKKKEANRNMVD</sequence>
<evidence type="ECO:0000313" key="1">
    <source>
        <dbReference type="EMBL" id="KNE87642.1"/>
    </source>
</evidence>
<feature type="non-terminal residue" evidence="1">
    <location>
        <position position="1"/>
    </location>
</feature>
<dbReference type="Proteomes" id="UP000054564">
    <property type="component" value="Unassembled WGS sequence"/>
</dbReference>
<protein>
    <recommendedName>
        <fullName evidence="3">DUF659 domain-containing protein</fullName>
    </recommendedName>
</protein>
<feature type="non-terminal residue" evidence="1">
    <location>
        <position position="148"/>
    </location>
</feature>
<reference evidence="2" key="1">
    <citation type="submission" date="2014-03" db="EMBL/GenBank/DDBJ databases">
        <title>The Genome Sequence of Puccinia striiformis f. sp. tritici PST-78.</title>
        <authorList>
            <consortium name="The Broad Institute Genome Sequencing Platform"/>
            <person name="Cuomo C."/>
            <person name="Hulbert S."/>
            <person name="Chen X."/>
            <person name="Walker B."/>
            <person name="Young S.K."/>
            <person name="Zeng Q."/>
            <person name="Gargeya S."/>
            <person name="Fitzgerald M."/>
            <person name="Haas B."/>
            <person name="Abouelleil A."/>
            <person name="Alvarado L."/>
            <person name="Arachchi H.M."/>
            <person name="Berlin A.M."/>
            <person name="Chapman S.B."/>
            <person name="Goldberg J."/>
            <person name="Griggs A."/>
            <person name="Gujja S."/>
            <person name="Hansen M."/>
            <person name="Howarth C."/>
            <person name="Imamovic A."/>
            <person name="Larimer J."/>
            <person name="McCowan C."/>
            <person name="Montmayeur A."/>
            <person name="Murphy C."/>
            <person name="Neiman D."/>
            <person name="Pearson M."/>
            <person name="Priest M."/>
            <person name="Roberts A."/>
            <person name="Saif S."/>
            <person name="Shea T."/>
            <person name="Sisk P."/>
            <person name="Sykes S."/>
            <person name="Wortman J."/>
            <person name="Nusbaum C."/>
            <person name="Birren B."/>
        </authorList>
    </citation>
    <scope>NUCLEOTIDE SEQUENCE [LARGE SCALE GENOMIC DNA]</scope>
    <source>
        <strain evidence="2">race PST-78</strain>
    </source>
</reference>
<keyword evidence="2" id="KW-1185">Reference proteome</keyword>
<name>A0A0L0UKM6_9BASI</name>
<dbReference type="PANTHER" id="PTHR46169">
    <property type="entry name" value="DNA REPLICATION-RELATED ELEMENT FACTOR, ISOFORM A"/>
    <property type="match status" value="1"/>
</dbReference>
<evidence type="ECO:0008006" key="3">
    <source>
        <dbReference type="Google" id="ProtNLM"/>
    </source>
</evidence>
<dbReference type="OrthoDB" id="2748837at2759"/>
<evidence type="ECO:0000313" key="2">
    <source>
        <dbReference type="Proteomes" id="UP000054564"/>
    </source>
</evidence>
<dbReference type="InterPro" id="IPR012337">
    <property type="entry name" value="RNaseH-like_sf"/>
</dbReference>
<dbReference type="AlphaFoldDB" id="A0A0L0UKM6"/>
<gene>
    <name evidence="1" type="ORF">PSTG_18967</name>
</gene>
<comment type="caution">
    <text evidence="1">The sequence shown here is derived from an EMBL/GenBank/DDBJ whole genome shotgun (WGS) entry which is preliminary data.</text>
</comment>
<dbReference type="GO" id="GO:0006357">
    <property type="term" value="P:regulation of transcription by RNA polymerase II"/>
    <property type="evidence" value="ECO:0007669"/>
    <property type="project" value="TreeGrafter"/>
</dbReference>
<accession>A0A0L0UKM6</accession>
<dbReference type="EMBL" id="AJIL01004631">
    <property type="protein sequence ID" value="KNE87642.1"/>
    <property type="molecule type" value="Genomic_DNA"/>
</dbReference>
<organism evidence="1 2">
    <name type="scientific">Puccinia striiformis f. sp. tritici PST-78</name>
    <dbReference type="NCBI Taxonomy" id="1165861"/>
    <lineage>
        <taxon>Eukaryota</taxon>
        <taxon>Fungi</taxon>
        <taxon>Dikarya</taxon>
        <taxon>Basidiomycota</taxon>
        <taxon>Pucciniomycotina</taxon>
        <taxon>Pucciniomycetes</taxon>
        <taxon>Pucciniales</taxon>
        <taxon>Pucciniaceae</taxon>
        <taxon>Puccinia</taxon>
    </lineage>
</organism>